<name>A0A7G9YNC5_9EURY</name>
<organism evidence="1">
    <name type="scientific">Candidatus Methanogaster sp. ANME-2c ERB4</name>
    <dbReference type="NCBI Taxonomy" id="2759911"/>
    <lineage>
        <taxon>Archaea</taxon>
        <taxon>Methanobacteriati</taxon>
        <taxon>Methanobacteriota</taxon>
        <taxon>Stenosarchaea group</taxon>
        <taxon>Methanomicrobia</taxon>
        <taxon>Methanosarcinales</taxon>
        <taxon>ANME-2 cluster</taxon>
        <taxon>Candidatus Methanogasteraceae</taxon>
        <taxon>Candidatus Methanogaster</taxon>
    </lineage>
</organism>
<evidence type="ECO:0000313" key="1">
    <source>
        <dbReference type="EMBL" id="QNO49509.1"/>
    </source>
</evidence>
<reference evidence="1" key="1">
    <citation type="submission" date="2020-06" db="EMBL/GenBank/DDBJ databases">
        <title>Unique genomic features of the anaerobic methanotrophic archaea.</title>
        <authorList>
            <person name="Chadwick G.L."/>
            <person name="Skennerton C.T."/>
            <person name="Laso-Perez R."/>
            <person name="Leu A.O."/>
            <person name="Speth D.R."/>
            <person name="Yu H."/>
            <person name="Morgan-Lang C."/>
            <person name="Hatzenpichler R."/>
            <person name="Goudeau D."/>
            <person name="Malmstrom R."/>
            <person name="Brazelton W.J."/>
            <person name="Woyke T."/>
            <person name="Hallam S.J."/>
            <person name="Tyson G.W."/>
            <person name="Wegener G."/>
            <person name="Boetius A."/>
            <person name="Orphan V."/>
        </authorList>
    </citation>
    <scope>NUCLEOTIDE SEQUENCE</scope>
</reference>
<accession>A0A7G9YNC5</accession>
<protein>
    <recommendedName>
        <fullName evidence="2">Integrase catalytic domain-containing protein</fullName>
    </recommendedName>
</protein>
<gene>
    <name evidence="1" type="ORF">FBKNMHLG_00028</name>
</gene>
<evidence type="ECO:0008006" key="2">
    <source>
        <dbReference type="Google" id="ProtNLM"/>
    </source>
</evidence>
<dbReference type="AlphaFoldDB" id="A0A7G9YNC5"/>
<dbReference type="EMBL" id="MT631381">
    <property type="protein sequence ID" value="QNO49509.1"/>
    <property type="molecule type" value="Genomic_DNA"/>
</dbReference>
<proteinExistence type="predicted"/>
<sequence>MLLAARHTSSSMRGRLWIMYSSSCLDNGLKMRLSNYLQMGNGASFIGDLIHSKHFSRVVRLCLHLGVEPVFIAPSKPWMNGTIEDNNWGVRREVMGTRTMDRSGTHSERGENVPDAAQHFARTGSTGRPIWRLYRSAGFRRILRSM</sequence>